<organism evidence="1 2">
    <name type="scientific">Romanomermis culicivorax</name>
    <name type="common">Nematode worm</name>
    <dbReference type="NCBI Taxonomy" id="13658"/>
    <lineage>
        <taxon>Eukaryota</taxon>
        <taxon>Metazoa</taxon>
        <taxon>Ecdysozoa</taxon>
        <taxon>Nematoda</taxon>
        <taxon>Enoplea</taxon>
        <taxon>Dorylaimia</taxon>
        <taxon>Mermithida</taxon>
        <taxon>Mermithoidea</taxon>
        <taxon>Mermithidae</taxon>
        <taxon>Romanomermis</taxon>
    </lineage>
</organism>
<reference evidence="2" key="1">
    <citation type="submission" date="2022-11" db="UniProtKB">
        <authorList>
            <consortium name="WormBaseParasite"/>
        </authorList>
    </citation>
    <scope>IDENTIFICATION</scope>
</reference>
<keyword evidence="1" id="KW-1185">Reference proteome</keyword>
<evidence type="ECO:0000313" key="2">
    <source>
        <dbReference type="WBParaSite" id="nRc.2.0.1.t07380-RA"/>
    </source>
</evidence>
<dbReference type="AlphaFoldDB" id="A0A915HZS7"/>
<name>A0A915HZS7_ROMCU</name>
<proteinExistence type="predicted"/>
<sequence>MIFNITIEEILPILLRSRALAEEFVRALFRKRSIFKGFQIGQMRNPLFSCLKGGYVLCIADILFEIFRMCCWSWQLFWRICMSKRRILEKRTETYQPSAECLIGGN</sequence>
<dbReference type="Proteomes" id="UP000887565">
    <property type="component" value="Unplaced"/>
</dbReference>
<accession>A0A915HZS7</accession>
<dbReference type="WBParaSite" id="nRc.2.0.1.t07380-RA">
    <property type="protein sequence ID" value="nRc.2.0.1.t07380-RA"/>
    <property type="gene ID" value="nRc.2.0.1.g07380"/>
</dbReference>
<evidence type="ECO:0000313" key="1">
    <source>
        <dbReference type="Proteomes" id="UP000887565"/>
    </source>
</evidence>
<protein>
    <submittedName>
        <fullName evidence="2">Uncharacterized protein</fullName>
    </submittedName>
</protein>